<evidence type="ECO:0000256" key="1">
    <source>
        <dbReference type="SAM" id="SignalP"/>
    </source>
</evidence>
<evidence type="ECO:0000313" key="2">
    <source>
        <dbReference type="EMBL" id="TWI63429.1"/>
    </source>
</evidence>
<feature type="chain" id="PRO_5021827622" description="PQQ-binding-like beta-propeller repeat protein" evidence="1">
    <location>
        <begin position="25"/>
        <end position="380"/>
    </location>
</feature>
<name>A0A562R2Y7_9BURK</name>
<feature type="signal peptide" evidence="1">
    <location>
        <begin position="1"/>
        <end position="24"/>
    </location>
</feature>
<proteinExistence type="predicted"/>
<protein>
    <recommendedName>
        <fullName evidence="4">PQQ-binding-like beta-propeller repeat protein</fullName>
    </recommendedName>
</protein>
<dbReference type="AlphaFoldDB" id="A0A562R2Y7"/>
<dbReference type="SUPFAM" id="SSF50969">
    <property type="entry name" value="YVTN repeat-like/Quinoprotein amine dehydrogenase"/>
    <property type="match status" value="1"/>
</dbReference>
<dbReference type="EMBL" id="VLLB01000006">
    <property type="protein sequence ID" value="TWI63429.1"/>
    <property type="molecule type" value="Genomic_DNA"/>
</dbReference>
<keyword evidence="1" id="KW-0732">Signal</keyword>
<dbReference type="Proteomes" id="UP000318431">
    <property type="component" value="Unassembled WGS sequence"/>
</dbReference>
<dbReference type="RefSeq" id="WP_145650295.1">
    <property type="nucleotide sequence ID" value="NZ_VLLB01000006.1"/>
</dbReference>
<dbReference type="OrthoDB" id="8752181at2"/>
<evidence type="ECO:0008006" key="4">
    <source>
        <dbReference type="Google" id="ProtNLM"/>
    </source>
</evidence>
<gene>
    <name evidence="2" type="ORF">IP91_03399</name>
</gene>
<keyword evidence="3" id="KW-1185">Reference proteome</keyword>
<sequence>MKFASLETLALAWLGVAALVPATAATTAPVVLSQPHLSTYVRQIAPVAGGRLCIVGQAMDPDGDLQSRGTVTLYSLAEGKVLWQQAVAAPDGQAASRFIACGSDGRSLYVAANVDSHSERSLNRAQVYLYRFDDQGRVAAVKPLATGSGNAFVYALGADAGGVTVSGMTNDVKAGRQANAIFFARVDPLLKEARTSRVEKGAFASGASARLADGALHVAGNFLPASDAADALADDYAVSKIVAGKYQFSLRPVQAKAEDIATTVTAAADVVSLAVVGKSTTLTVVGPDGKLKDSRTLASTFCQTGSISATAGTVYAIRSPCGRSQDPARLVAIARPSGAEAAVAGISGEPVNVLALEDRLVVVTRKSNGSLLLHTLPLAR</sequence>
<reference evidence="2 3" key="1">
    <citation type="journal article" date="2015" name="Stand. Genomic Sci.">
        <title>Genomic Encyclopedia of Bacterial and Archaeal Type Strains, Phase III: the genomes of soil and plant-associated and newly described type strains.</title>
        <authorList>
            <person name="Whitman W.B."/>
            <person name="Woyke T."/>
            <person name="Klenk H.P."/>
            <person name="Zhou Y."/>
            <person name="Lilburn T.G."/>
            <person name="Beck B.J."/>
            <person name="De Vos P."/>
            <person name="Vandamme P."/>
            <person name="Eisen J.A."/>
            <person name="Garrity G."/>
            <person name="Hugenholtz P."/>
            <person name="Kyrpides N.C."/>
        </authorList>
    </citation>
    <scope>NUCLEOTIDE SEQUENCE [LARGE SCALE GENOMIC DNA]</scope>
    <source>
        <strain evidence="2 3">CGMCC 1.10822</strain>
    </source>
</reference>
<organism evidence="2 3">
    <name type="scientific">Pseudoduganella lurida</name>
    <dbReference type="NCBI Taxonomy" id="1036180"/>
    <lineage>
        <taxon>Bacteria</taxon>
        <taxon>Pseudomonadati</taxon>
        <taxon>Pseudomonadota</taxon>
        <taxon>Betaproteobacteria</taxon>
        <taxon>Burkholderiales</taxon>
        <taxon>Oxalobacteraceae</taxon>
        <taxon>Telluria group</taxon>
        <taxon>Pseudoduganella</taxon>
    </lineage>
</organism>
<accession>A0A562R2Y7</accession>
<dbReference type="InterPro" id="IPR011044">
    <property type="entry name" value="Quino_amine_DH_bsu"/>
</dbReference>
<comment type="caution">
    <text evidence="2">The sequence shown here is derived from an EMBL/GenBank/DDBJ whole genome shotgun (WGS) entry which is preliminary data.</text>
</comment>
<evidence type="ECO:0000313" key="3">
    <source>
        <dbReference type="Proteomes" id="UP000318431"/>
    </source>
</evidence>